<name>A0A2Z6S4E6_9GLOM</name>
<keyword evidence="2" id="KW-1185">Reference proteome</keyword>
<dbReference type="Proteomes" id="UP000247702">
    <property type="component" value="Unassembled WGS sequence"/>
</dbReference>
<organism evidence="1 2">
    <name type="scientific">Rhizophagus clarus</name>
    <dbReference type="NCBI Taxonomy" id="94130"/>
    <lineage>
        <taxon>Eukaryota</taxon>
        <taxon>Fungi</taxon>
        <taxon>Fungi incertae sedis</taxon>
        <taxon>Mucoromycota</taxon>
        <taxon>Glomeromycotina</taxon>
        <taxon>Glomeromycetes</taxon>
        <taxon>Glomerales</taxon>
        <taxon>Glomeraceae</taxon>
        <taxon>Rhizophagus</taxon>
    </lineage>
</organism>
<protein>
    <submittedName>
        <fullName evidence="1">Uncharacterized protein</fullName>
    </submittedName>
</protein>
<evidence type="ECO:0000313" key="2">
    <source>
        <dbReference type="Proteomes" id="UP000247702"/>
    </source>
</evidence>
<dbReference type="EMBL" id="BEXD01004169">
    <property type="protein sequence ID" value="GBC07783.1"/>
    <property type="molecule type" value="Genomic_DNA"/>
</dbReference>
<evidence type="ECO:0000313" key="1">
    <source>
        <dbReference type="EMBL" id="GBC07783.1"/>
    </source>
</evidence>
<reference evidence="1 2" key="1">
    <citation type="submission" date="2017-11" db="EMBL/GenBank/DDBJ databases">
        <title>The genome of Rhizophagus clarus HR1 reveals common genetic basis of auxotrophy among arbuscular mycorrhizal fungi.</title>
        <authorList>
            <person name="Kobayashi Y."/>
        </authorList>
    </citation>
    <scope>NUCLEOTIDE SEQUENCE [LARGE SCALE GENOMIC DNA]</scope>
    <source>
        <strain evidence="1 2">HR1</strain>
    </source>
</reference>
<comment type="caution">
    <text evidence="1">The sequence shown here is derived from an EMBL/GenBank/DDBJ whole genome shotgun (WGS) entry which is preliminary data.</text>
</comment>
<accession>A0A2Z6S4E6</accession>
<dbReference type="AlphaFoldDB" id="A0A2Z6S4E6"/>
<sequence>MRKCPGCLCATQAPVYKISPYSHYKLKDLNTIIRLCPCEDDIFQNAKTSFNIIVSMISAIGNPTRKEWA</sequence>
<proteinExistence type="predicted"/>
<gene>
    <name evidence="1" type="ORF">RclHR1_07690017</name>
</gene>